<dbReference type="EMBL" id="VFPT01000001">
    <property type="protein sequence ID" value="TQM92884.1"/>
    <property type="molecule type" value="Genomic_DNA"/>
</dbReference>
<evidence type="ECO:0000259" key="1">
    <source>
        <dbReference type="PROSITE" id="PS51704"/>
    </source>
</evidence>
<dbReference type="OrthoDB" id="1854250at2"/>
<dbReference type="Proteomes" id="UP000320582">
    <property type="component" value="Unassembled WGS sequence"/>
</dbReference>
<dbReference type="PROSITE" id="PS51704">
    <property type="entry name" value="GP_PDE"/>
    <property type="match status" value="1"/>
</dbReference>
<name>A0A543KCY1_9RHOB</name>
<gene>
    <name evidence="2" type="ORF">BD293_1505</name>
</gene>
<protein>
    <submittedName>
        <fullName evidence="2">Glycerophosphoryl diester phosphodiesterase</fullName>
    </submittedName>
</protein>
<dbReference type="PANTHER" id="PTHR43805">
    <property type="entry name" value="GLYCEROPHOSPHORYL DIESTER PHOSPHODIESTERASE"/>
    <property type="match status" value="1"/>
</dbReference>
<dbReference type="PANTHER" id="PTHR43805:SF1">
    <property type="entry name" value="GP-PDE DOMAIN-CONTAINING PROTEIN"/>
    <property type="match status" value="1"/>
</dbReference>
<organism evidence="2 3">
    <name type="scientific">Roseinatronobacter monicus</name>
    <dbReference type="NCBI Taxonomy" id="393481"/>
    <lineage>
        <taxon>Bacteria</taxon>
        <taxon>Pseudomonadati</taxon>
        <taxon>Pseudomonadota</taxon>
        <taxon>Alphaproteobacteria</taxon>
        <taxon>Rhodobacterales</taxon>
        <taxon>Paracoccaceae</taxon>
        <taxon>Roseinatronobacter</taxon>
    </lineage>
</organism>
<comment type="caution">
    <text evidence="2">The sequence shown here is derived from an EMBL/GenBank/DDBJ whole genome shotgun (WGS) entry which is preliminary data.</text>
</comment>
<dbReference type="SUPFAM" id="SSF51695">
    <property type="entry name" value="PLC-like phosphodiesterases"/>
    <property type="match status" value="1"/>
</dbReference>
<keyword evidence="3" id="KW-1185">Reference proteome</keyword>
<dbReference type="GO" id="GO:0006629">
    <property type="term" value="P:lipid metabolic process"/>
    <property type="evidence" value="ECO:0007669"/>
    <property type="project" value="InterPro"/>
</dbReference>
<dbReference type="Pfam" id="PF03009">
    <property type="entry name" value="GDPD"/>
    <property type="match status" value="1"/>
</dbReference>
<dbReference type="AlphaFoldDB" id="A0A543KCY1"/>
<dbReference type="RefSeq" id="WP_142080528.1">
    <property type="nucleotide sequence ID" value="NZ_VFPT01000001.1"/>
</dbReference>
<evidence type="ECO:0000313" key="3">
    <source>
        <dbReference type="Proteomes" id="UP000320582"/>
    </source>
</evidence>
<sequence length="256" mass="28099">MTSMHTHPFLNTPTALAIAHRGGALECEENTLPAFSHAVALGYTHMELDVHATRDGVVVVHHDPDLTRVFKDPRRIADMDYAELRQLRSPKGAEVPKLEDVLTQLPTVCIAIEAKSRAVVAPLCALIQRLGVMDRISIGAFDPARTELARQSLGPDLLWSPAHGQVARLWARGWGVPLGLTDFKLVQVPAVWKGVPVVTPRFVRAAHQAGIAVQVWTVNDSAEMTRLLDMGVDGLMTDRPTLLREVLTQRGAWPLT</sequence>
<evidence type="ECO:0000313" key="2">
    <source>
        <dbReference type="EMBL" id="TQM92884.1"/>
    </source>
</evidence>
<proteinExistence type="predicted"/>
<dbReference type="Gene3D" id="3.20.20.190">
    <property type="entry name" value="Phosphatidylinositol (PI) phosphodiesterase"/>
    <property type="match status" value="1"/>
</dbReference>
<feature type="domain" description="GP-PDE" evidence="1">
    <location>
        <begin position="15"/>
        <end position="247"/>
    </location>
</feature>
<dbReference type="InterPro" id="IPR017946">
    <property type="entry name" value="PLC-like_Pdiesterase_TIM-brl"/>
</dbReference>
<dbReference type="CDD" id="cd08561">
    <property type="entry name" value="GDPD_cytoplasmic_ScUgpQ2_like"/>
    <property type="match status" value="1"/>
</dbReference>
<dbReference type="GO" id="GO:0008081">
    <property type="term" value="F:phosphoric diester hydrolase activity"/>
    <property type="evidence" value="ECO:0007669"/>
    <property type="project" value="InterPro"/>
</dbReference>
<reference evidence="2 3" key="1">
    <citation type="submission" date="2019-06" db="EMBL/GenBank/DDBJ databases">
        <title>Genomic Encyclopedia of Archaeal and Bacterial Type Strains, Phase II (KMG-II): from individual species to whole genera.</title>
        <authorList>
            <person name="Goeker M."/>
        </authorList>
    </citation>
    <scope>NUCLEOTIDE SEQUENCE [LARGE SCALE GENOMIC DNA]</scope>
    <source>
        <strain evidence="2 3">DSM 18423</strain>
    </source>
</reference>
<dbReference type="InterPro" id="IPR030395">
    <property type="entry name" value="GP_PDE_dom"/>
</dbReference>
<accession>A0A543KCY1</accession>